<dbReference type="InterPro" id="IPR019826">
    <property type="entry name" value="Carboxylesterase_B_AS"/>
</dbReference>
<dbReference type="EC" id="3.1.1.-" evidence="5"/>
<keyword evidence="3 5" id="KW-0378">Hydrolase</keyword>
<dbReference type="Pfam" id="PF00135">
    <property type="entry name" value="COesterase"/>
    <property type="match status" value="1"/>
</dbReference>
<dbReference type="InterPro" id="IPR002018">
    <property type="entry name" value="CarbesteraseB"/>
</dbReference>
<dbReference type="STRING" id="13249.T1HUH8"/>
<evidence type="ECO:0000256" key="1">
    <source>
        <dbReference type="ARBA" id="ARBA00005964"/>
    </source>
</evidence>
<evidence type="ECO:0000259" key="6">
    <source>
        <dbReference type="Pfam" id="PF00135"/>
    </source>
</evidence>
<proteinExistence type="inferred from homology"/>
<dbReference type="AlphaFoldDB" id="T1HUH8"/>
<dbReference type="InterPro" id="IPR029058">
    <property type="entry name" value="AB_hydrolase_fold"/>
</dbReference>
<evidence type="ECO:0000256" key="2">
    <source>
        <dbReference type="ARBA" id="ARBA00022487"/>
    </source>
</evidence>
<comment type="similarity">
    <text evidence="1 5">Belongs to the type-B carboxylesterase/lipase family.</text>
</comment>
<reference evidence="7" key="1">
    <citation type="submission" date="2015-05" db="UniProtKB">
        <authorList>
            <consortium name="EnsemblMetazoa"/>
        </authorList>
    </citation>
    <scope>IDENTIFICATION</scope>
</reference>
<dbReference type="PANTHER" id="PTHR43142">
    <property type="entry name" value="CARBOXYLIC ESTER HYDROLASE"/>
    <property type="match status" value="1"/>
</dbReference>
<dbReference type="eggNOG" id="KOG1516">
    <property type="taxonomic scope" value="Eukaryota"/>
</dbReference>
<accession>T1HUH8</accession>
<dbReference type="SUPFAM" id="SSF53474">
    <property type="entry name" value="alpha/beta-Hydrolases"/>
    <property type="match status" value="1"/>
</dbReference>
<dbReference type="PROSITE" id="PS00122">
    <property type="entry name" value="CARBOXYLESTERASE_B_1"/>
    <property type="match status" value="1"/>
</dbReference>
<keyword evidence="2" id="KW-0719">Serine esterase</keyword>
<sequence>MCLQSLHNIRFVNSAVVGSEDCLYLSVYTHSLKPETLNPVLVYIHGGVFEFGGGEFEGRPGNFMDHDVVVVTMNYRLGPLGFLSMEDEILPGNLGLKDQTMALRWVQRNIKNFGGDPKKVTIMGESAGGASIYLHMISPMSKGLFFLKFLNEKKQNYVLPITFIRNVGVYM</sequence>
<dbReference type="VEuPathDB" id="VectorBase:RPRC007698"/>
<evidence type="ECO:0000256" key="4">
    <source>
        <dbReference type="ARBA" id="ARBA00023180"/>
    </source>
</evidence>
<evidence type="ECO:0000313" key="7">
    <source>
        <dbReference type="EnsemblMetazoa" id="RPRC007698-PA"/>
    </source>
</evidence>
<dbReference type="OMA" id="ERFAYPQ"/>
<dbReference type="EMBL" id="ACPB03012090">
    <property type="status" value="NOT_ANNOTATED_CDS"/>
    <property type="molecule type" value="Genomic_DNA"/>
</dbReference>
<name>T1HUH8_RHOPR</name>
<keyword evidence="4" id="KW-0325">Glycoprotein</keyword>
<dbReference type="InParanoid" id="T1HUH8"/>
<evidence type="ECO:0000256" key="3">
    <source>
        <dbReference type="ARBA" id="ARBA00022801"/>
    </source>
</evidence>
<dbReference type="EnsemblMetazoa" id="RPRC007698-RA">
    <property type="protein sequence ID" value="RPRC007698-PA"/>
    <property type="gene ID" value="RPRC007698"/>
</dbReference>
<evidence type="ECO:0000256" key="5">
    <source>
        <dbReference type="RuleBase" id="RU361235"/>
    </source>
</evidence>
<feature type="domain" description="Carboxylesterase type B" evidence="6">
    <location>
        <begin position="1"/>
        <end position="145"/>
    </location>
</feature>
<dbReference type="PANTHER" id="PTHR43142:SF1">
    <property type="entry name" value="CARBOXYLIC ESTER HYDROLASE"/>
    <property type="match status" value="1"/>
</dbReference>
<dbReference type="Gene3D" id="3.40.50.1820">
    <property type="entry name" value="alpha/beta hydrolase"/>
    <property type="match status" value="1"/>
</dbReference>
<evidence type="ECO:0000313" key="8">
    <source>
        <dbReference type="Proteomes" id="UP000015103"/>
    </source>
</evidence>
<keyword evidence="8" id="KW-1185">Reference proteome</keyword>
<dbReference type="HOGENOM" id="CLU_006586_4_2_1"/>
<organism evidence="7 8">
    <name type="scientific">Rhodnius prolixus</name>
    <name type="common">Triatomid bug</name>
    <dbReference type="NCBI Taxonomy" id="13249"/>
    <lineage>
        <taxon>Eukaryota</taxon>
        <taxon>Metazoa</taxon>
        <taxon>Ecdysozoa</taxon>
        <taxon>Arthropoda</taxon>
        <taxon>Hexapoda</taxon>
        <taxon>Insecta</taxon>
        <taxon>Pterygota</taxon>
        <taxon>Neoptera</taxon>
        <taxon>Paraneoptera</taxon>
        <taxon>Hemiptera</taxon>
        <taxon>Heteroptera</taxon>
        <taxon>Panheteroptera</taxon>
        <taxon>Cimicomorpha</taxon>
        <taxon>Reduviidae</taxon>
        <taxon>Triatominae</taxon>
        <taxon>Rhodnius</taxon>
    </lineage>
</organism>
<dbReference type="GO" id="GO:0052689">
    <property type="term" value="F:carboxylic ester hydrolase activity"/>
    <property type="evidence" value="ECO:0007669"/>
    <property type="project" value="UniProtKB-KW"/>
</dbReference>
<dbReference type="Proteomes" id="UP000015103">
    <property type="component" value="Unassembled WGS sequence"/>
</dbReference>
<protein>
    <recommendedName>
        <fullName evidence="5">Carboxylic ester hydrolase</fullName>
        <ecNumber evidence="5">3.1.1.-</ecNumber>
    </recommendedName>
</protein>